<dbReference type="AlphaFoldDB" id="A0A150G2M2"/>
<evidence type="ECO:0000256" key="1">
    <source>
        <dbReference type="SAM" id="MobiDB-lite"/>
    </source>
</evidence>
<proteinExistence type="predicted"/>
<organism evidence="2 3">
    <name type="scientific">Gonium pectorale</name>
    <name type="common">Green alga</name>
    <dbReference type="NCBI Taxonomy" id="33097"/>
    <lineage>
        <taxon>Eukaryota</taxon>
        <taxon>Viridiplantae</taxon>
        <taxon>Chlorophyta</taxon>
        <taxon>core chlorophytes</taxon>
        <taxon>Chlorophyceae</taxon>
        <taxon>CS clade</taxon>
        <taxon>Chlamydomonadales</taxon>
        <taxon>Volvocaceae</taxon>
        <taxon>Gonium</taxon>
    </lineage>
</organism>
<evidence type="ECO:0000313" key="2">
    <source>
        <dbReference type="EMBL" id="KXZ44064.1"/>
    </source>
</evidence>
<keyword evidence="3" id="KW-1185">Reference proteome</keyword>
<feature type="compositionally biased region" description="Gly residues" evidence="1">
    <location>
        <begin position="166"/>
        <end position="179"/>
    </location>
</feature>
<protein>
    <submittedName>
        <fullName evidence="2">Uncharacterized protein</fullName>
    </submittedName>
</protein>
<feature type="region of interest" description="Disordered" evidence="1">
    <location>
        <begin position="267"/>
        <end position="296"/>
    </location>
</feature>
<comment type="caution">
    <text evidence="2">The sequence shown here is derived from an EMBL/GenBank/DDBJ whole genome shotgun (WGS) entry which is preliminary data.</text>
</comment>
<reference evidence="3" key="1">
    <citation type="journal article" date="2016" name="Nat. Commun.">
        <title>The Gonium pectorale genome demonstrates co-option of cell cycle regulation during the evolution of multicellularity.</title>
        <authorList>
            <person name="Hanschen E.R."/>
            <person name="Marriage T.N."/>
            <person name="Ferris P.J."/>
            <person name="Hamaji T."/>
            <person name="Toyoda A."/>
            <person name="Fujiyama A."/>
            <person name="Neme R."/>
            <person name="Noguchi H."/>
            <person name="Minakuchi Y."/>
            <person name="Suzuki M."/>
            <person name="Kawai-Toyooka H."/>
            <person name="Smith D.R."/>
            <person name="Sparks H."/>
            <person name="Anderson J."/>
            <person name="Bakaric R."/>
            <person name="Luria V."/>
            <person name="Karger A."/>
            <person name="Kirschner M.W."/>
            <person name="Durand P.M."/>
            <person name="Michod R.E."/>
            <person name="Nozaki H."/>
            <person name="Olson B.J."/>
        </authorList>
    </citation>
    <scope>NUCLEOTIDE SEQUENCE [LARGE SCALE GENOMIC DNA]</scope>
    <source>
        <strain evidence="3">NIES-2863</strain>
    </source>
</reference>
<feature type="region of interest" description="Disordered" evidence="1">
    <location>
        <begin position="155"/>
        <end position="224"/>
    </location>
</feature>
<evidence type="ECO:0000313" key="3">
    <source>
        <dbReference type="Proteomes" id="UP000075714"/>
    </source>
</evidence>
<dbReference type="OrthoDB" id="545997at2759"/>
<gene>
    <name evidence="2" type="ORF">GPECTOR_74g678</name>
</gene>
<accession>A0A150G2M2</accession>
<dbReference type="EMBL" id="LSYV01000075">
    <property type="protein sequence ID" value="KXZ44064.1"/>
    <property type="molecule type" value="Genomic_DNA"/>
</dbReference>
<dbReference type="Proteomes" id="UP000075714">
    <property type="component" value="Unassembled WGS sequence"/>
</dbReference>
<name>A0A150G2M2_GONPE</name>
<sequence>MARATERETGDAAEAQHVLDSLNNLINHAGEAYVELCGANAAMQAVVTDLRRCSSTLQVRLEGPAPSPPWLRQGPQRVDAAAGVSEAGPAGPPQLPLALRRAMQRYRETLQTREQLLAQHNERYQKRGDGGGGCTSLSEAVEASASSFCSALRRQYPDAPRPQPHGSGGGGRGGGGGPPGAAAQLQRLSLGPGSRQETHGSALHQLAAHRRKAQSASELAQTRAGGGGTAAAARRSALAEAVVTLAADVEALRGELQDTLQRLAEAQAVSRPGTGSEAAAGRHGGRSVGPPSGAVAEAAAAEADAALGIDDELAEAAALWRNRFLRAALNAAAPASRNAAPGAPAAGCVAAGLHVGARGRRAATRGPHGAGPAAVLDRRGRPPWHILLPPHAAEPWRQQPLLRHGELTAGTLVRTVGAAAPPPLLCGSAHDAVAHGRAQLQLQATAFQSALESVLAAPLVPRQRPPPPPPQPAGLHAAALHARSGSARLTAERAASEAAATAAVWERWLAQCRLAHLLLVKGSWNRLCSVAELEEEPGAAPGGELID</sequence>